<proteinExistence type="predicted"/>
<name>A0ABP4M7Q6_9MICO</name>
<dbReference type="EMBL" id="BAAALY010000005">
    <property type="protein sequence ID" value="GAA1538959.1"/>
    <property type="molecule type" value="Genomic_DNA"/>
</dbReference>
<dbReference type="InterPro" id="IPR009057">
    <property type="entry name" value="Homeodomain-like_sf"/>
</dbReference>
<dbReference type="SUPFAM" id="SSF46689">
    <property type="entry name" value="Homeodomain-like"/>
    <property type="match status" value="1"/>
</dbReference>
<organism evidence="1 2">
    <name type="scientific">Brevibacterium picturae</name>
    <dbReference type="NCBI Taxonomy" id="260553"/>
    <lineage>
        <taxon>Bacteria</taxon>
        <taxon>Bacillati</taxon>
        <taxon>Actinomycetota</taxon>
        <taxon>Actinomycetes</taxon>
        <taxon>Micrococcales</taxon>
        <taxon>Brevibacteriaceae</taxon>
        <taxon>Brevibacterium</taxon>
    </lineage>
</organism>
<keyword evidence="2" id="KW-1185">Reference proteome</keyword>
<reference evidence="2" key="1">
    <citation type="journal article" date="2019" name="Int. J. Syst. Evol. Microbiol.">
        <title>The Global Catalogue of Microorganisms (GCM) 10K type strain sequencing project: providing services to taxonomists for standard genome sequencing and annotation.</title>
        <authorList>
            <consortium name="The Broad Institute Genomics Platform"/>
            <consortium name="The Broad Institute Genome Sequencing Center for Infectious Disease"/>
            <person name="Wu L."/>
            <person name="Ma J."/>
        </authorList>
    </citation>
    <scope>NUCLEOTIDE SEQUENCE [LARGE SCALE GENOMIC DNA]</scope>
    <source>
        <strain evidence="2">JCM 13319</strain>
    </source>
</reference>
<dbReference type="Pfam" id="PF13565">
    <property type="entry name" value="HTH_32"/>
    <property type="match status" value="1"/>
</dbReference>
<sequence>MRSSRATDSKWTNRYRQYGELGLYDRSSTPIRQPSATPDETVARIEQLRREWKWSASRITFELHAHGVTISRRTITRHLAQLGLNHRRFIDPNGESYREVKTITAKHPGHMVHLDVKRLFPDEGVGRTGASVRR</sequence>
<gene>
    <name evidence="1" type="ORF">GCM10009691_12510</name>
</gene>
<accession>A0ABP4M7Q6</accession>
<dbReference type="Proteomes" id="UP001501791">
    <property type="component" value="Unassembled WGS sequence"/>
</dbReference>
<evidence type="ECO:0008006" key="3">
    <source>
        <dbReference type="Google" id="ProtNLM"/>
    </source>
</evidence>
<comment type="caution">
    <text evidence="1">The sequence shown here is derived from an EMBL/GenBank/DDBJ whole genome shotgun (WGS) entry which is preliminary data.</text>
</comment>
<evidence type="ECO:0000313" key="2">
    <source>
        <dbReference type="Proteomes" id="UP001501791"/>
    </source>
</evidence>
<protein>
    <recommendedName>
        <fullName evidence="3">Homeodomain-like domain-containing protein</fullName>
    </recommendedName>
</protein>
<evidence type="ECO:0000313" key="1">
    <source>
        <dbReference type="EMBL" id="GAA1538959.1"/>
    </source>
</evidence>